<accession>J9DSZ9</accession>
<dbReference type="EMBL" id="ADBV01015448">
    <property type="protein sequence ID" value="EJW72756.1"/>
    <property type="molecule type" value="Genomic_DNA"/>
</dbReference>
<evidence type="ECO:0000256" key="1">
    <source>
        <dbReference type="SAM" id="MobiDB-lite"/>
    </source>
</evidence>
<evidence type="ECO:0000313" key="2">
    <source>
        <dbReference type="EMBL" id="EJW72756.1"/>
    </source>
</evidence>
<feature type="non-terminal residue" evidence="2">
    <location>
        <position position="1"/>
    </location>
</feature>
<reference evidence="3" key="1">
    <citation type="submission" date="2012-08" db="EMBL/GenBank/DDBJ databases">
        <title>The Genome Sequence of Wuchereria bancrofti.</title>
        <authorList>
            <person name="Nutman T.B."/>
            <person name="Fink D.L."/>
            <person name="Russ C."/>
            <person name="Young S."/>
            <person name="Zeng Q."/>
            <person name="Koehrsen M."/>
            <person name="Alvarado L."/>
            <person name="Berlin A."/>
            <person name="Chapman S.B."/>
            <person name="Chen Z."/>
            <person name="Freedman E."/>
            <person name="Gellesch M."/>
            <person name="Goldberg J."/>
            <person name="Griggs A."/>
            <person name="Gujja S."/>
            <person name="Heilman E.R."/>
            <person name="Heiman D."/>
            <person name="Hepburn T."/>
            <person name="Howarth C."/>
            <person name="Jen D."/>
            <person name="Larson L."/>
            <person name="Lewis B."/>
            <person name="Mehta T."/>
            <person name="Park D."/>
            <person name="Pearson M."/>
            <person name="Roberts A."/>
            <person name="Saif S."/>
            <person name="Shea T."/>
            <person name="Shenoy N."/>
            <person name="Sisk P."/>
            <person name="Stolte C."/>
            <person name="Sykes S."/>
            <person name="Walk T."/>
            <person name="White J."/>
            <person name="Yandava C."/>
            <person name="Haas B."/>
            <person name="Henn M.R."/>
            <person name="Nusbaum C."/>
            <person name="Birren B."/>
        </authorList>
    </citation>
    <scope>NUCLEOTIDE SEQUENCE [LARGE SCALE GENOMIC DNA]</scope>
    <source>
        <strain evidence="3">NA</strain>
    </source>
</reference>
<protein>
    <submittedName>
        <fullName evidence="2">Uncharacterized protein</fullName>
    </submittedName>
</protein>
<sequence length="56" mass="5968">GDLITETPATTTDVNKTTKKQKQPALSPSVTSPQVLELVTSTTSILDGMFLDNFSV</sequence>
<gene>
    <name evidence="2" type="ORF">WUBG_16338</name>
</gene>
<feature type="region of interest" description="Disordered" evidence="1">
    <location>
        <begin position="1"/>
        <end position="28"/>
    </location>
</feature>
<proteinExistence type="predicted"/>
<name>J9DSZ9_WUCBA</name>
<dbReference type="Proteomes" id="UP000004810">
    <property type="component" value="Unassembled WGS sequence"/>
</dbReference>
<comment type="caution">
    <text evidence="2">The sequence shown here is derived from an EMBL/GenBank/DDBJ whole genome shotgun (WGS) entry which is preliminary data.</text>
</comment>
<dbReference type="AlphaFoldDB" id="J9DSZ9"/>
<organism evidence="2 3">
    <name type="scientific">Wuchereria bancrofti</name>
    <dbReference type="NCBI Taxonomy" id="6293"/>
    <lineage>
        <taxon>Eukaryota</taxon>
        <taxon>Metazoa</taxon>
        <taxon>Ecdysozoa</taxon>
        <taxon>Nematoda</taxon>
        <taxon>Chromadorea</taxon>
        <taxon>Rhabditida</taxon>
        <taxon>Spirurina</taxon>
        <taxon>Spiruromorpha</taxon>
        <taxon>Filarioidea</taxon>
        <taxon>Onchocercidae</taxon>
        <taxon>Wuchereria</taxon>
    </lineage>
</organism>
<evidence type="ECO:0000313" key="3">
    <source>
        <dbReference type="Proteomes" id="UP000004810"/>
    </source>
</evidence>